<keyword evidence="2" id="KW-1185">Reference proteome</keyword>
<proteinExistence type="predicted"/>
<name>A0AA88VQP2_9ASTE</name>
<evidence type="ECO:0000313" key="1">
    <source>
        <dbReference type="EMBL" id="KAK3013317.1"/>
    </source>
</evidence>
<gene>
    <name evidence="1" type="ORF">RJ639_008079</name>
</gene>
<dbReference type="Proteomes" id="UP001188597">
    <property type="component" value="Unassembled WGS sequence"/>
</dbReference>
<reference evidence="1" key="1">
    <citation type="submission" date="2022-12" db="EMBL/GenBank/DDBJ databases">
        <title>Draft genome assemblies for two species of Escallonia (Escalloniales).</title>
        <authorList>
            <person name="Chanderbali A."/>
            <person name="Dervinis C."/>
            <person name="Anghel I."/>
            <person name="Soltis D."/>
            <person name="Soltis P."/>
            <person name="Zapata F."/>
        </authorList>
    </citation>
    <scope>NUCLEOTIDE SEQUENCE</scope>
    <source>
        <strain evidence="1">UCBG64.0493</strain>
        <tissue evidence="1">Leaf</tissue>
    </source>
</reference>
<dbReference type="AlphaFoldDB" id="A0AA88VQP2"/>
<dbReference type="EMBL" id="JAVXUP010001307">
    <property type="protein sequence ID" value="KAK3013317.1"/>
    <property type="molecule type" value="Genomic_DNA"/>
</dbReference>
<evidence type="ECO:0000313" key="2">
    <source>
        <dbReference type="Proteomes" id="UP001188597"/>
    </source>
</evidence>
<protein>
    <submittedName>
        <fullName evidence="1">Uncharacterized protein</fullName>
    </submittedName>
</protein>
<accession>A0AA88VQP2</accession>
<organism evidence="1 2">
    <name type="scientific">Escallonia herrerae</name>
    <dbReference type="NCBI Taxonomy" id="1293975"/>
    <lineage>
        <taxon>Eukaryota</taxon>
        <taxon>Viridiplantae</taxon>
        <taxon>Streptophyta</taxon>
        <taxon>Embryophyta</taxon>
        <taxon>Tracheophyta</taxon>
        <taxon>Spermatophyta</taxon>
        <taxon>Magnoliopsida</taxon>
        <taxon>eudicotyledons</taxon>
        <taxon>Gunneridae</taxon>
        <taxon>Pentapetalae</taxon>
        <taxon>asterids</taxon>
        <taxon>campanulids</taxon>
        <taxon>Escalloniales</taxon>
        <taxon>Escalloniaceae</taxon>
        <taxon>Escallonia</taxon>
    </lineage>
</organism>
<comment type="caution">
    <text evidence="1">The sequence shown here is derived from an EMBL/GenBank/DDBJ whole genome shotgun (WGS) entry which is preliminary data.</text>
</comment>
<sequence>MGRNISEYNLPSADVKELEFSTRYKETEEELCIEIPHEDVLQVKKSCLALVLVDEGRCYSRLPTSTRSSNSMDIILDFPRHIIVNYMLNVREIQTL</sequence>